<dbReference type="AlphaFoldDB" id="A0A1L7AKT6"/>
<protein>
    <submittedName>
        <fullName evidence="1">Uncharacterized protein</fullName>
    </submittedName>
</protein>
<organism evidence="1 2">
    <name type="scientific">Roseomonas gilardii</name>
    <dbReference type="NCBI Taxonomy" id="257708"/>
    <lineage>
        <taxon>Bacteria</taxon>
        <taxon>Pseudomonadati</taxon>
        <taxon>Pseudomonadota</taxon>
        <taxon>Alphaproteobacteria</taxon>
        <taxon>Acetobacterales</taxon>
        <taxon>Roseomonadaceae</taxon>
        <taxon>Roseomonas</taxon>
    </lineage>
</organism>
<accession>A0A1L7AKT6</accession>
<reference evidence="1 2" key="1">
    <citation type="submission" date="2016-05" db="EMBL/GenBank/DDBJ databases">
        <title>Complete Genome and Methylome Analysis of Psychrotrophic Bacterial Isolates from Antarctic Lake Untersee.</title>
        <authorList>
            <person name="Fomenkov A."/>
            <person name="Akimov V.N."/>
            <person name="Vasilyeva L.V."/>
            <person name="Andersen D."/>
            <person name="Vincze T."/>
            <person name="Roberts R.J."/>
        </authorList>
    </citation>
    <scope>NUCLEOTIDE SEQUENCE [LARGE SCALE GENOMIC DNA]</scope>
    <source>
        <strain evidence="1 2">U14-5</strain>
    </source>
</reference>
<name>A0A1L7AKT6_9PROT</name>
<gene>
    <name evidence="1" type="ORF">RGI145_14475</name>
</gene>
<dbReference type="Proteomes" id="UP000185494">
    <property type="component" value="Chromosome 1"/>
</dbReference>
<evidence type="ECO:0000313" key="1">
    <source>
        <dbReference type="EMBL" id="APT59366.1"/>
    </source>
</evidence>
<dbReference type="KEGG" id="rgi:RGI145_14475"/>
<sequence>MKAVGTYSSLAKAEAAIRELLPLPGFRDWPGGFRIYEVTLDRDLWPEGFAGTKTGERPGP</sequence>
<dbReference type="EMBL" id="CP015583">
    <property type="protein sequence ID" value="APT59366.1"/>
    <property type="molecule type" value="Genomic_DNA"/>
</dbReference>
<evidence type="ECO:0000313" key="2">
    <source>
        <dbReference type="Proteomes" id="UP000185494"/>
    </source>
</evidence>
<proteinExistence type="predicted"/>